<dbReference type="EMBL" id="CAJNOL010015500">
    <property type="protein sequence ID" value="CAF1671929.1"/>
    <property type="molecule type" value="Genomic_DNA"/>
</dbReference>
<name>A0A815WXQ0_9BILA</name>
<dbReference type="AlphaFoldDB" id="A0A815WXQ0"/>
<protein>
    <recommendedName>
        <fullName evidence="2">alpha-L-fucosidase</fullName>
        <ecNumber evidence="2">3.2.1.51</ecNumber>
    </recommendedName>
</protein>
<dbReference type="SUPFAM" id="SSF51445">
    <property type="entry name" value="(Trans)glycosidases"/>
    <property type="match status" value="1"/>
</dbReference>
<evidence type="ECO:0000256" key="2">
    <source>
        <dbReference type="ARBA" id="ARBA00012662"/>
    </source>
</evidence>
<dbReference type="SMART" id="SM00812">
    <property type="entry name" value="Alpha_L_fucos"/>
    <property type="match status" value="1"/>
</dbReference>
<organism evidence="7 9">
    <name type="scientific">Rotaria sordida</name>
    <dbReference type="NCBI Taxonomy" id="392033"/>
    <lineage>
        <taxon>Eukaryota</taxon>
        <taxon>Metazoa</taxon>
        <taxon>Spiralia</taxon>
        <taxon>Gnathifera</taxon>
        <taxon>Rotifera</taxon>
        <taxon>Eurotatoria</taxon>
        <taxon>Bdelloidea</taxon>
        <taxon>Philodinida</taxon>
        <taxon>Philodinidae</taxon>
        <taxon>Rotaria</taxon>
    </lineage>
</organism>
<dbReference type="Gene3D" id="3.20.20.80">
    <property type="entry name" value="Glycosidases"/>
    <property type="match status" value="1"/>
</dbReference>
<dbReference type="EC" id="3.2.1.51" evidence="2"/>
<evidence type="ECO:0000256" key="4">
    <source>
        <dbReference type="ARBA" id="ARBA00022801"/>
    </source>
</evidence>
<evidence type="ECO:0000313" key="8">
    <source>
        <dbReference type="EMBL" id="CAF1671929.1"/>
    </source>
</evidence>
<dbReference type="PANTHER" id="PTHR10030">
    <property type="entry name" value="ALPHA-L-FUCOSIDASE"/>
    <property type="match status" value="1"/>
</dbReference>
<dbReference type="EMBL" id="CAJNOH010013606">
    <property type="protein sequence ID" value="CAF1547564.1"/>
    <property type="molecule type" value="Genomic_DNA"/>
</dbReference>
<sequence>MYSHPISEPRDTYWNSTQFLAWLYNDSPVKDTVIDKRSWAYRPTANIDDYMTTEELLKEVVTTISTGGNALVNVGPNLHGKIAPIFQERLRQMGSWLQVNGEGIYATIPWKYQNDTINSDV</sequence>
<keyword evidence="10" id="KW-1185">Reference proteome</keyword>
<comment type="similarity">
    <text evidence="1">Belongs to the glycosyl hydrolase 29 family.</text>
</comment>
<dbReference type="GO" id="GO:0016139">
    <property type="term" value="P:glycoside catabolic process"/>
    <property type="evidence" value="ECO:0007669"/>
    <property type="project" value="TreeGrafter"/>
</dbReference>
<reference evidence="7" key="1">
    <citation type="submission" date="2021-02" db="EMBL/GenBank/DDBJ databases">
        <authorList>
            <person name="Nowell W R."/>
        </authorList>
    </citation>
    <scope>NUCLEOTIDE SEQUENCE</scope>
</reference>
<dbReference type="Proteomes" id="UP000663870">
    <property type="component" value="Unassembled WGS sequence"/>
</dbReference>
<evidence type="ECO:0000256" key="3">
    <source>
        <dbReference type="ARBA" id="ARBA00022729"/>
    </source>
</evidence>
<dbReference type="Pfam" id="PF01120">
    <property type="entry name" value="Alpha_L_fucos"/>
    <property type="match status" value="1"/>
</dbReference>
<accession>A0A815WXQ0</accession>
<dbReference type="InterPro" id="IPR057739">
    <property type="entry name" value="Glyco_hydro_29_N"/>
</dbReference>
<feature type="domain" description="Glycoside hydrolase family 29 N-terminal" evidence="6">
    <location>
        <begin position="31"/>
        <end position="102"/>
    </location>
</feature>
<dbReference type="GO" id="GO:0006004">
    <property type="term" value="P:fucose metabolic process"/>
    <property type="evidence" value="ECO:0007669"/>
    <property type="project" value="TreeGrafter"/>
</dbReference>
<proteinExistence type="inferred from homology"/>
<dbReference type="PANTHER" id="PTHR10030:SF37">
    <property type="entry name" value="ALPHA-L-FUCOSIDASE-RELATED"/>
    <property type="match status" value="1"/>
</dbReference>
<dbReference type="InterPro" id="IPR000933">
    <property type="entry name" value="Glyco_hydro_29"/>
</dbReference>
<gene>
    <name evidence="8" type="ORF">JXQ802_LOCUS57731</name>
    <name evidence="7" type="ORF">PYM288_LOCUS41128</name>
</gene>
<evidence type="ECO:0000313" key="9">
    <source>
        <dbReference type="Proteomes" id="UP000663854"/>
    </source>
</evidence>
<evidence type="ECO:0000259" key="6">
    <source>
        <dbReference type="Pfam" id="PF01120"/>
    </source>
</evidence>
<comment type="caution">
    <text evidence="7">The sequence shown here is derived from an EMBL/GenBank/DDBJ whole genome shotgun (WGS) entry which is preliminary data.</text>
</comment>
<dbReference type="GO" id="GO:0005764">
    <property type="term" value="C:lysosome"/>
    <property type="evidence" value="ECO:0007669"/>
    <property type="project" value="TreeGrafter"/>
</dbReference>
<feature type="non-terminal residue" evidence="7">
    <location>
        <position position="1"/>
    </location>
</feature>
<dbReference type="InterPro" id="IPR017853">
    <property type="entry name" value="GH"/>
</dbReference>
<evidence type="ECO:0000256" key="1">
    <source>
        <dbReference type="ARBA" id="ARBA00007951"/>
    </source>
</evidence>
<keyword evidence="4" id="KW-0378">Hydrolase</keyword>
<dbReference type="Proteomes" id="UP000663854">
    <property type="component" value="Unassembled WGS sequence"/>
</dbReference>
<evidence type="ECO:0000256" key="5">
    <source>
        <dbReference type="ARBA" id="ARBA00023295"/>
    </source>
</evidence>
<keyword evidence="5" id="KW-0326">Glycosidase</keyword>
<dbReference type="GO" id="GO:0004560">
    <property type="term" value="F:alpha-L-fucosidase activity"/>
    <property type="evidence" value="ECO:0007669"/>
    <property type="project" value="UniProtKB-EC"/>
</dbReference>
<evidence type="ECO:0000313" key="10">
    <source>
        <dbReference type="Proteomes" id="UP000663870"/>
    </source>
</evidence>
<evidence type="ECO:0000313" key="7">
    <source>
        <dbReference type="EMBL" id="CAF1547564.1"/>
    </source>
</evidence>
<keyword evidence="3" id="KW-0732">Signal</keyword>